<accession>Q01W61</accession>
<keyword evidence="2" id="KW-0813">Transport</keyword>
<dbReference type="eggNOG" id="COG2703">
    <property type="taxonomic scope" value="Bacteria"/>
</dbReference>
<dbReference type="AlphaFoldDB" id="Q01W61"/>
<comment type="similarity">
    <text evidence="1">Belongs to the hemerythrin family.</text>
</comment>
<dbReference type="InterPro" id="IPR012312">
    <property type="entry name" value="Hemerythrin-like"/>
</dbReference>
<dbReference type="SUPFAM" id="SSF47188">
    <property type="entry name" value="Hemerythrin-like"/>
    <property type="match status" value="1"/>
</dbReference>
<dbReference type="Pfam" id="PF01814">
    <property type="entry name" value="Hemerythrin"/>
    <property type="match status" value="1"/>
</dbReference>
<protein>
    <submittedName>
        <fullName evidence="6">Hemerythrin-like metal-binding protein</fullName>
    </submittedName>
</protein>
<dbReference type="InterPro" id="IPR016131">
    <property type="entry name" value="Haemerythrin_Fe_BS"/>
</dbReference>
<dbReference type="InterPro" id="IPR035938">
    <property type="entry name" value="Hemerythrin-like_sf"/>
</dbReference>
<gene>
    <name evidence="6" type="ordered locus">Acid_5150</name>
</gene>
<dbReference type="InParanoid" id="Q01W61"/>
<evidence type="ECO:0000259" key="5">
    <source>
        <dbReference type="Pfam" id="PF01814"/>
    </source>
</evidence>
<keyword evidence="3" id="KW-0479">Metal-binding</keyword>
<reference evidence="6" key="1">
    <citation type="submission" date="2006-10" db="EMBL/GenBank/DDBJ databases">
        <title>Complete sequence of Solibacter usitatus Ellin6076.</title>
        <authorList>
            <consortium name="US DOE Joint Genome Institute"/>
            <person name="Copeland A."/>
            <person name="Lucas S."/>
            <person name="Lapidus A."/>
            <person name="Barry K."/>
            <person name="Detter J.C."/>
            <person name="Glavina del Rio T."/>
            <person name="Hammon N."/>
            <person name="Israni S."/>
            <person name="Dalin E."/>
            <person name="Tice H."/>
            <person name="Pitluck S."/>
            <person name="Thompson L.S."/>
            <person name="Brettin T."/>
            <person name="Bruce D."/>
            <person name="Han C."/>
            <person name="Tapia R."/>
            <person name="Gilna P."/>
            <person name="Schmutz J."/>
            <person name="Larimer F."/>
            <person name="Land M."/>
            <person name="Hauser L."/>
            <person name="Kyrpides N."/>
            <person name="Mikhailova N."/>
            <person name="Janssen P.H."/>
            <person name="Kuske C.R."/>
            <person name="Richardson P."/>
        </authorList>
    </citation>
    <scope>NUCLEOTIDE SEQUENCE</scope>
    <source>
        <strain evidence="6">Ellin6076</strain>
    </source>
</reference>
<dbReference type="Gene3D" id="1.20.120.50">
    <property type="entry name" value="Hemerythrin-like"/>
    <property type="match status" value="1"/>
</dbReference>
<evidence type="ECO:0000256" key="2">
    <source>
        <dbReference type="ARBA" id="ARBA00022621"/>
    </source>
</evidence>
<organism evidence="6">
    <name type="scientific">Solibacter usitatus (strain Ellin6076)</name>
    <dbReference type="NCBI Taxonomy" id="234267"/>
    <lineage>
        <taxon>Bacteria</taxon>
        <taxon>Pseudomonadati</taxon>
        <taxon>Acidobacteriota</taxon>
        <taxon>Terriglobia</taxon>
        <taxon>Bryobacterales</taxon>
        <taxon>Solibacteraceae</taxon>
        <taxon>Candidatus Solibacter</taxon>
    </lineage>
</organism>
<evidence type="ECO:0000256" key="3">
    <source>
        <dbReference type="ARBA" id="ARBA00022723"/>
    </source>
</evidence>
<dbReference type="NCBIfam" id="NF033749">
    <property type="entry name" value="bact_hemeryth"/>
    <property type="match status" value="1"/>
</dbReference>
<dbReference type="PANTHER" id="PTHR37164:SF1">
    <property type="entry name" value="BACTERIOHEMERYTHRIN"/>
    <property type="match status" value="1"/>
</dbReference>
<dbReference type="GO" id="GO:0046872">
    <property type="term" value="F:metal ion binding"/>
    <property type="evidence" value="ECO:0007669"/>
    <property type="project" value="UniProtKB-KW"/>
</dbReference>
<dbReference type="NCBIfam" id="TIGR02481">
    <property type="entry name" value="hemeryth_dom"/>
    <property type="match status" value="1"/>
</dbReference>
<dbReference type="PANTHER" id="PTHR37164">
    <property type="entry name" value="BACTERIOHEMERYTHRIN"/>
    <property type="match status" value="1"/>
</dbReference>
<dbReference type="PROSITE" id="PS00550">
    <property type="entry name" value="HEMERYTHRINS"/>
    <property type="match status" value="1"/>
</dbReference>
<dbReference type="HOGENOM" id="CLU_086902_3_1_0"/>
<evidence type="ECO:0000313" key="6">
    <source>
        <dbReference type="EMBL" id="ABJ86104.1"/>
    </source>
</evidence>
<feature type="domain" description="Hemerythrin-like" evidence="5">
    <location>
        <begin position="15"/>
        <end position="126"/>
    </location>
</feature>
<evidence type="ECO:0000256" key="1">
    <source>
        <dbReference type="ARBA" id="ARBA00010587"/>
    </source>
</evidence>
<evidence type="ECO:0000256" key="4">
    <source>
        <dbReference type="ARBA" id="ARBA00023004"/>
    </source>
</evidence>
<dbReference type="InterPro" id="IPR012827">
    <property type="entry name" value="Hemerythrin_metal-bd"/>
</dbReference>
<proteinExistence type="inferred from homology"/>
<sequence length="166" mass="18924">MTSSLVWSASTAVFVTEIDDEHREIFDAISQVREALESRGSMPAIHKLAERLMGCLAEHFAHEERLMRAARYGSTHWHQRSHRAARRRVEQFVGRLKEGDTAAGHELVEYMTCWLTDHASVADRMMGSALRNHRRSMAKMTFRAGTRGADECTWVDTRGDILRPGK</sequence>
<name>Q01W61_SOLUE</name>
<dbReference type="InterPro" id="IPR050669">
    <property type="entry name" value="Hemerythrin"/>
</dbReference>
<dbReference type="EMBL" id="CP000473">
    <property type="protein sequence ID" value="ABJ86104.1"/>
    <property type="molecule type" value="Genomic_DNA"/>
</dbReference>
<dbReference type="CDD" id="cd12107">
    <property type="entry name" value="Hemerythrin"/>
    <property type="match status" value="1"/>
</dbReference>
<dbReference type="GO" id="GO:0005344">
    <property type="term" value="F:oxygen carrier activity"/>
    <property type="evidence" value="ECO:0007669"/>
    <property type="project" value="UniProtKB-KW"/>
</dbReference>
<dbReference type="STRING" id="234267.Acid_5150"/>
<keyword evidence="4" id="KW-0408">Iron</keyword>
<keyword evidence="2" id="KW-0561">Oxygen transport</keyword>
<dbReference type="KEGG" id="sus:Acid_5150"/>
<dbReference type="OrthoDB" id="7305302at2"/>